<gene>
    <name evidence="1" type="ORF">RRF57_011105</name>
</gene>
<comment type="caution">
    <text evidence="1">The sequence shown here is derived from an EMBL/GenBank/DDBJ whole genome shotgun (WGS) entry which is preliminary data.</text>
</comment>
<keyword evidence="2" id="KW-1185">Reference proteome</keyword>
<organism evidence="1 2">
    <name type="scientific">Xylaria bambusicola</name>
    <dbReference type="NCBI Taxonomy" id="326684"/>
    <lineage>
        <taxon>Eukaryota</taxon>
        <taxon>Fungi</taxon>
        <taxon>Dikarya</taxon>
        <taxon>Ascomycota</taxon>
        <taxon>Pezizomycotina</taxon>
        <taxon>Sordariomycetes</taxon>
        <taxon>Xylariomycetidae</taxon>
        <taxon>Xylariales</taxon>
        <taxon>Xylariaceae</taxon>
        <taxon>Xylaria</taxon>
    </lineage>
</organism>
<dbReference type="Proteomes" id="UP001305414">
    <property type="component" value="Unassembled WGS sequence"/>
</dbReference>
<reference evidence="1 2" key="1">
    <citation type="submission" date="2023-10" db="EMBL/GenBank/DDBJ databases">
        <title>Draft genome sequence of Xylaria bambusicola isolate GMP-LS, the root and basal stem rot pathogen of sugarcane in Indonesia.</title>
        <authorList>
            <person name="Selvaraj P."/>
            <person name="Muralishankar V."/>
            <person name="Muruganantham S."/>
            <person name="Sp S."/>
            <person name="Haryani S."/>
            <person name="Lau K.J.X."/>
            <person name="Naqvi N.I."/>
        </authorList>
    </citation>
    <scope>NUCLEOTIDE SEQUENCE [LARGE SCALE GENOMIC DNA]</scope>
    <source>
        <strain evidence="1">GMP-LS</strain>
    </source>
</reference>
<name>A0AAN7ZDQ3_9PEZI</name>
<evidence type="ECO:0000313" key="1">
    <source>
        <dbReference type="EMBL" id="KAK5635393.1"/>
    </source>
</evidence>
<accession>A0AAN7ZDQ3</accession>
<protein>
    <submittedName>
        <fullName evidence="1">Uncharacterized protein</fullName>
    </submittedName>
</protein>
<sequence length="111" mass="12353">MRNLIQAGDKVTRNRPPYEAHLEAYESFTFIMGITVAHELVHFFVGYLTGQDVPDTPEWVSYLPPVYNRVEENGTEIGESGRTWEGYVLGGIVETAEDTSNPLGAYQAGTL</sequence>
<proteinExistence type="predicted"/>
<dbReference type="AlphaFoldDB" id="A0AAN7ZDQ3"/>
<dbReference type="EMBL" id="JAWHQM010000052">
    <property type="protein sequence ID" value="KAK5635393.1"/>
    <property type="molecule type" value="Genomic_DNA"/>
</dbReference>
<evidence type="ECO:0000313" key="2">
    <source>
        <dbReference type="Proteomes" id="UP001305414"/>
    </source>
</evidence>